<dbReference type="KEGG" id="wei:EQG49_12385"/>
<dbReference type="AlphaFoldDB" id="A0A4P6YWL6"/>
<gene>
    <name evidence="1" type="ORF">EQG49_12385</name>
</gene>
<keyword evidence="2" id="KW-1185">Reference proteome</keyword>
<sequence length="151" mass="16983">MNAHHAASDILKTLGADPATMSSSSEIDEFPITTTQLINVIDELYGRNLLNQQCEKHQEPCLPADSLPVQALDGWYDKTAEHTLRDLLHDPSVNIFSLKRILYNLATEDQKYMAIALHIKQRGGQLVVMDGCHRFVIYRALGFDQPVPIQI</sequence>
<dbReference type="EMBL" id="CP037940">
    <property type="protein sequence ID" value="QBO37196.1"/>
    <property type="molecule type" value="Genomic_DNA"/>
</dbReference>
<evidence type="ECO:0000313" key="1">
    <source>
        <dbReference type="EMBL" id="QBO37196.1"/>
    </source>
</evidence>
<proteinExistence type="predicted"/>
<accession>A0A4P6YWL6</accession>
<dbReference type="Proteomes" id="UP000292886">
    <property type="component" value="Chromosome"/>
</dbReference>
<name>A0A4P6YWL6_9LACO</name>
<reference evidence="2" key="1">
    <citation type="submission" date="2019-03" db="EMBL/GenBank/DDBJ databases">
        <title>Weissella sp. 26KH-42 Genome sequencing.</title>
        <authorList>
            <person name="Heo J."/>
            <person name="Kim S.-J."/>
            <person name="Kim J.-S."/>
            <person name="Hong S.-B."/>
            <person name="Kwon S.-W."/>
        </authorList>
    </citation>
    <scope>NUCLEOTIDE SEQUENCE [LARGE SCALE GENOMIC DNA]</scope>
    <source>
        <strain evidence="2">26KH-42</strain>
    </source>
</reference>
<organism evidence="1 2">
    <name type="scientific">Periweissella cryptocerci</name>
    <dbReference type="NCBI Taxonomy" id="2506420"/>
    <lineage>
        <taxon>Bacteria</taxon>
        <taxon>Bacillati</taxon>
        <taxon>Bacillota</taxon>
        <taxon>Bacilli</taxon>
        <taxon>Lactobacillales</taxon>
        <taxon>Lactobacillaceae</taxon>
        <taxon>Periweissella</taxon>
    </lineage>
</organism>
<evidence type="ECO:0000313" key="2">
    <source>
        <dbReference type="Proteomes" id="UP000292886"/>
    </source>
</evidence>
<evidence type="ECO:0008006" key="3">
    <source>
        <dbReference type="Google" id="ProtNLM"/>
    </source>
</evidence>
<protein>
    <recommendedName>
        <fullName evidence="3">ParB/Sulfiredoxin domain-containing protein</fullName>
    </recommendedName>
</protein>
<dbReference type="RefSeq" id="WP_133364273.1">
    <property type="nucleotide sequence ID" value="NZ_CP037940.1"/>
</dbReference>